<name>A0A507ZDM7_9FLAO</name>
<protein>
    <recommendedName>
        <fullName evidence="4">YD repeat-containing protein</fullName>
    </recommendedName>
</protein>
<keyword evidence="3" id="KW-1185">Reference proteome</keyword>
<evidence type="ECO:0000256" key="1">
    <source>
        <dbReference type="SAM" id="SignalP"/>
    </source>
</evidence>
<organism evidence="2 3">
    <name type="scientific">Haloflavibacter putidus</name>
    <dbReference type="NCBI Taxonomy" id="2576776"/>
    <lineage>
        <taxon>Bacteria</taxon>
        <taxon>Pseudomonadati</taxon>
        <taxon>Bacteroidota</taxon>
        <taxon>Flavobacteriia</taxon>
        <taxon>Flavobacteriales</taxon>
        <taxon>Flavobacteriaceae</taxon>
        <taxon>Haloflavibacter</taxon>
    </lineage>
</organism>
<feature type="signal peptide" evidence="1">
    <location>
        <begin position="1"/>
        <end position="18"/>
    </location>
</feature>
<dbReference type="EMBL" id="VIAR01000015">
    <property type="protein sequence ID" value="TQD34018.1"/>
    <property type="molecule type" value="Genomic_DNA"/>
</dbReference>
<evidence type="ECO:0000313" key="2">
    <source>
        <dbReference type="EMBL" id="TQD34018.1"/>
    </source>
</evidence>
<reference evidence="2 3" key="1">
    <citation type="submission" date="2019-06" db="EMBL/GenBank/DDBJ databases">
        <title>Flavibacter putida gen. nov., sp. nov., a novel marine bacterium of the family Flavobacteriaceae isolated from coastal seawater.</title>
        <authorList>
            <person name="Feng X."/>
        </authorList>
    </citation>
    <scope>NUCLEOTIDE SEQUENCE [LARGE SCALE GENOMIC DNA]</scope>
    <source>
        <strain evidence="2 3">PLHSN227</strain>
    </source>
</reference>
<gene>
    <name evidence="2" type="ORF">FKR84_12415</name>
</gene>
<dbReference type="OrthoDB" id="1048580at2"/>
<comment type="caution">
    <text evidence="2">The sequence shown here is derived from an EMBL/GenBank/DDBJ whole genome shotgun (WGS) entry which is preliminary data.</text>
</comment>
<evidence type="ECO:0000313" key="3">
    <source>
        <dbReference type="Proteomes" id="UP000317169"/>
    </source>
</evidence>
<sequence>MKYIFYFLVILSYTVSFAQSKNYETGWHQYNLKGRVQELRTVYAYQNNAPENKAKFYKNKAAFDGALKGGGYLIKFDTLGLMISHMTIRLKEKYITVYTLDSINEEINDSIALTKTVVYQHFPEDIEYKNNLNYKIPYKIPYQVYHPYFLKLNKYNYHAIYLTKKEYNHSMPNSFSDYRYTFKNDDKIEGYKEFLTPVKDSVPPKNHKPVERTAYSYNDQGQVTATQHFYWEDRDAWGMLSVWLDERFYVSSSDQVKHTYQYDHQDRIISMTLLVNNQKFWEESYTYREDGDDLAKKEVYIWPGAPIQRNFVSTYTVFTYNEYGDVVEAKDMDAGKKVTDVRTYTYEYDKYGNWTMYWMYANEEEVPYVKGERLIKYFND</sequence>
<dbReference type="AlphaFoldDB" id="A0A507ZDM7"/>
<dbReference type="Proteomes" id="UP000317169">
    <property type="component" value="Unassembled WGS sequence"/>
</dbReference>
<accession>A0A507ZDM7</accession>
<feature type="chain" id="PRO_5021400929" description="YD repeat-containing protein" evidence="1">
    <location>
        <begin position="19"/>
        <end position="380"/>
    </location>
</feature>
<dbReference type="RefSeq" id="WP_141422641.1">
    <property type="nucleotide sequence ID" value="NZ_VIAR01000015.1"/>
</dbReference>
<evidence type="ECO:0008006" key="4">
    <source>
        <dbReference type="Google" id="ProtNLM"/>
    </source>
</evidence>
<keyword evidence="1" id="KW-0732">Signal</keyword>
<proteinExistence type="predicted"/>